<evidence type="ECO:0000313" key="1">
    <source>
        <dbReference type="EnsemblMetazoa" id="OVOC1693.1"/>
    </source>
</evidence>
<organism evidence="1 2">
    <name type="scientific">Onchocerca volvulus</name>
    <dbReference type="NCBI Taxonomy" id="6282"/>
    <lineage>
        <taxon>Eukaryota</taxon>
        <taxon>Metazoa</taxon>
        <taxon>Ecdysozoa</taxon>
        <taxon>Nematoda</taxon>
        <taxon>Chromadorea</taxon>
        <taxon>Rhabditida</taxon>
        <taxon>Spirurina</taxon>
        <taxon>Spiruromorpha</taxon>
        <taxon>Filarioidea</taxon>
        <taxon>Onchocercidae</taxon>
        <taxon>Onchocerca</taxon>
    </lineage>
</organism>
<reference evidence="2" key="1">
    <citation type="submission" date="2013-10" db="EMBL/GenBank/DDBJ databases">
        <title>Genome sequencing of Onchocerca volvulus.</title>
        <authorList>
            <person name="Cotton J."/>
            <person name="Tsai J."/>
            <person name="Stanley E."/>
            <person name="Tracey A."/>
            <person name="Holroyd N."/>
            <person name="Lustigman S."/>
            <person name="Berriman M."/>
        </authorList>
    </citation>
    <scope>NUCLEOTIDE SEQUENCE</scope>
</reference>
<dbReference type="AlphaFoldDB" id="A0A8R1XSM0"/>
<evidence type="ECO:0000313" key="2">
    <source>
        <dbReference type="Proteomes" id="UP000024404"/>
    </source>
</evidence>
<dbReference type="EMBL" id="CMVM020000052">
    <property type="status" value="NOT_ANNOTATED_CDS"/>
    <property type="molecule type" value="Genomic_DNA"/>
</dbReference>
<accession>A0A8R1XSM0</accession>
<keyword evidence="2" id="KW-1185">Reference proteome</keyword>
<reference evidence="1" key="2">
    <citation type="submission" date="2022-06" db="UniProtKB">
        <authorList>
            <consortium name="EnsemblMetazoa"/>
        </authorList>
    </citation>
    <scope>IDENTIFICATION</scope>
</reference>
<proteinExistence type="predicted"/>
<name>A0A8R1XSM0_ONCVO</name>
<protein>
    <submittedName>
        <fullName evidence="1">Uncharacterized protein</fullName>
    </submittedName>
</protein>
<dbReference type="EnsemblMetazoa" id="OVOC1693.1">
    <property type="protein sequence ID" value="OVOC1693.1"/>
    <property type="gene ID" value="WBGene00238502"/>
</dbReference>
<dbReference type="Proteomes" id="UP000024404">
    <property type="component" value="Unassembled WGS sequence"/>
</dbReference>
<sequence length="70" mass="8167">MQHIDQRDQHVITCDNSFKILLTAMTSRSYYSLEDILDVKLSKTFLCGKQNFKDKKISVEVIVYLVVLEI</sequence>